<accession>A0A9Q9UW67</accession>
<name>A0A9Q9UW67_MOOP1</name>
<dbReference type="Proteomes" id="UP000176944">
    <property type="component" value="Chromosome"/>
</dbReference>
<gene>
    <name evidence="1" type="ORF">BJP36_36225</name>
</gene>
<reference evidence="1" key="2">
    <citation type="submission" date="2022-10" db="EMBL/GenBank/DDBJ databases">
        <authorList>
            <person name="Ngo T.-E."/>
        </authorList>
    </citation>
    <scope>NUCLEOTIDE SEQUENCE</scope>
    <source>
        <strain evidence="1">JHB</strain>
    </source>
</reference>
<protein>
    <submittedName>
        <fullName evidence="1">Uncharacterized protein</fullName>
    </submittedName>
</protein>
<dbReference type="AlphaFoldDB" id="A0A9Q9UW67"/>
<sequence>MSASPAAYQDCLLLQPAILAANLEFDVGILDYSKQQGQMV</sequence>
<proteinExistence type="predicted"/>
<dbReference type="EMBL" id="CP017708">
    <property type="protein sequence ID" value="WAN69541.1"/>
    <property type="molecule type" value="Genomic_DNA"/>
</dbReference>
<evidence type="ECO:0000313" key="1">
    <source>
        <dbReference type="EMBL" id="WAN69541.1"/>
    </source>
</evidence>
<reference evidence="1" key="1">
    <citation type="journal article" date="2017" name="Proc. Natl. Acad. Sci. U.S.A.">
        <title>Comparative genomics uncovers the prolific and distinctive metabolic potential of the cyanobacterial genus Moorea.</title>
        <authorList>
            <person name="Leao T."/>
            <person name="Castelao G."/>
            <person name="Korobeynikov A."/>
            <person name="Monroe E.A."/>
            <person name="Podell S."/>
            <person name="Glukhov E."/>
            <person name="Allen E.E."/>
            <person name="Gerwick W.H."/>
            <person name="Gerwick L."/>
        </authorList>
    </citation>
    <scope>NUCLEOTIDE SEQUENCE</scope>
    <source>
        <strain evidence="1">JHB</strain>
    </source>
</reference>
<organism evidence="1">
    <name type="scientific">Moorena producens (strain JHB)</name>
    <dbReference type="NCBI Taxonomy" id="1454205"/>
    <lineage>
        <taxon>Bacteria</taxon>
        <taxon>Bacillati</taxon>
        <taxon>Cyanobacteriota</taxon>
        <taxon>Cyanophyceae</taxon>
        <taxon>Coleofasciculales</taxon>
        <taxon>Coleofasciculaceae</taxon>
        <taxon>Moorena</taxon>
    </lineage>
</organism>